<dbReference type="AlphaFoldDB" id="A0A0M6Y0X6"/>
<dbReference type="Pfam" id="PF00015">
    <property type="entry name" value="MCPsignal"/>
    <property type="match status" value="1"/>
</dbReference>
<dbReference type="InterPro" id="IPR004089">
    <property type="entry name" value="MCPsignal_dom"/>
</dbReference>
<keyword evidence="5" id="KW-0472">Membrane</keyword>
<dbReference type="Proteomes" id="UP000048926">
    <property type="component" value="Unassembled WGS sequence"/>
</dbReference>
<dbReference type="GO" id="GO:0007165">
    <property type="term" value="P:signal transduction"/>
    <property type="evidence" value="ECO:0007669"/>
    <property type="project" value="UniProtKB-KW"/>
</dbReference>
<feature type="domain" description="Methyl-accepting transducer" evidence="6">
    <location>
        <begin position="469"/>
        <end position="705"/>
    </location>
</feature>
<gene>
    <name evidence="8" type="primary">mcp4_1</name>
    <name evidence="8" type="ORF">LAL4801_01082</name>
</gene>
<dbReference type="Gene3D" id="1.10.287.950">
    <property type="entry name" value="Methyl-accepting chemotaxis protein"/>
    <property type="match status" value="1"/>
</dbReference>
<dbReference type="SMART" id="SM00304">
    <property type="entry name" value="HAMP"/>
    <property type="match status" value="2"/>
</dbReference>
<organism evidence="8 9">
    <name type="scientific">Roseibium aggregatum</name>
    <dbReference type="NCBI Taxonomy" id="187304"/>
    <lineage>
        <taxon>Bacteria</taxon>
        <taxon>Pseudomonadati</taxon>
        <taxon>Pseudomonadota</taxon>
        <taxon>Alphaproteobacteria</taxon>
        <taxon>Hyphomicrobiales</taxon>
        <taxon>Stappiaceae</taxon>
        <taxon>Roseibium</taxon>
    </lineage>
</organism>
<feature type="transmembrane region" description="Helical" evidence="5">
    <location>
        <begin position="354"/>
        <end position="372"/>
    </location>
</feature>
<evidence type="ECO:0000259" key="6">
    <source>
        <dbReference type="PROSITE" id="PS50111"/>
    </source>
</evidence>
<accession>A0A0M6Y0X6</accession>
<evidence type="ECO:0000259" key="7">
    <source>
        <dbReference type="PROSITE" id="PS50885"/>
    </source>
</evidence>
<dbReference type="InterPro" id="IPR003660">
    <property type="entry name" value="HAMP_dom"/>
</dbReference>
<keyword evidence="9" id="KW-1185">Reference proteome</keyword>
<dbReference type="CDD" id="cd18774">
    <property type="entry name" value="PDC2_HK_sensor"/>
    <property type="match status" value="1"/>
</dbReference>
<dbReference type="PANTHER" id="PTHR32089:SF112">
    <property type="entry name" value="LYSOZYME-LIKE PROTEIN-RELATED"/>
    <property type="match status" value="1"/>
</dbReference>
<dbReference type="PANTHER" id="PTHR32089">
    <property type="entry name" value="METHYL-ACCEPTING CHEMOTAXIS PROTEIN MCPB"/>
    <property type="match status" value="1"/>
</dbReference>
<name>A0A0M6Y0X6_9HYPH</name>
<feature type="transmembrane region" description="Helical" evidence="5">
    <location>
        <begin position="20"/>
        <end position="42"/>
    </location>
</feature>
<dbReference type="EMBL" id="CXST01000001">
    <property type="protein sequence ID" value="CTQ42650.1"/>
    <property type="molecule type" value="Genomic_DNA"/>
</dbReference>
<proteinExistence type="inferred from homology"/>
<dbReference type="SUPFAM" id="SSF58104">
    <property type="entry name" value="Methyl-accepting chemotaxis protein (MCP) signaling domain"/>
    <property type="match status" value="1"/>
</dbReference>
<dbReference type="STRING" id="187304.B0E33_24730"/>
<dbReference type="GO" id="GO:0016020">
    <property type="term" value="C:membrane"/>
    <property type="evidence" value="ECO:0007669"/>
    <property type="project" value="InterPro"/>
</dbReference>
<keyword evidence="4" id="KW-0175">Coiled coil</keyword>
<evidence type="ECO:0000256" key="4">
    <source>
        <dbReference type="SAM" id="Coils"/>
    </source>
</evidence>
<dbReference type="CDD" id="cd06225">
    <property type="entry name" value="HAMP"/>
    <property type="match status" value="1"/>
</dbReference>
<evidence type="ECO:0000256" key="5">
    <source>
        <dbReference type="SAM" id="Phobius"/>
    </source>
</evidence>
<evidence type="ECO:0000256" key="1">
    <source>
        <dbReference type="ARBA" id="ARBA00023224"/>
    </source>
</evidence>
<feature type="coiled-coil region" evidence="4">
    <location>
        <begin position="420"/>
        <end position="447"/>
    </location>
</feature>
<keyword evidence="5" id="KW-0812">Transmembrane</keyword>
<dbReference type="PROSITE" id="PS51257">
    <property type="entry name" value="PROKAR_LIPOPROTEIN"/>
    <property type="match status" value="1"/>
</dbReference>
<sequence>MIAKTNSASKKRSPSLRLSFVIPALMIVITVAACAAVGVIGYMTGRDGLQQAAEAELGMVITARNALLQSRLHAAESQIVNLASSVSDPLSNLGNATMNLAKEKDEILGLFQAPQSPEERAAVTGKEQKTMYAWRHTEAHPAFYNVWKNGGFADLYLLDNAGLILYSVTKGDEFLSKLGEGSVAEGTGLEMVYNAAKELGEGEIAASVFAPYTPAGGKGSLFLASPVFMNSFGTISLSGVAVMRIDSDFLSEVVANREDLGETGQVYVINQDGLALSDMPLAGAPTALSTSVSSGPAIEAAAGTASAGIVQGADGVDDLVVARPLAFQGQNWAIVAEKSVEETLSAVIRMRDQMFLWSLATIAVAAVIALFFSQSITRPLTTLVGALNAIASGDLGAEIKAANRKDEIGDIGRAVLQIRQNAAEENERRAAEEADDARRQAEQRQEMLASLAGDFEATVGTVVDKVAHTAATLRESANKMRSMTDMAGETSANAATMSEETLAEVESIAAASDQLSSSIQEISTLIERSSSVAAEATKRAETTNDTVRSLAEAANRIGEVVTLISDIADQTNLLALNATIEAARAGEAGKGFAVVASEVKDLASQTGKATGEIQQQIDAIRGATDDAVDAIGDIQKTIDEITKSVSEVAAAVTEQSYATQGIAENTQRAAGGTSKVTEDIRNVSSLSNDTNMAAQNFSEEAADMASKAEELDHEVRSFLAQVRSA</sequence>
<comment type="similarity">
    <text evidence="2">Belongs to the methyl-accepting chemotaxis (MCP) protein family.</text>
</comment>
<dbReference type="SMART" id="SM00283">
    <property type="entry name" value="MA"/>
    <property type="match status" value="1"/>
</dbReference>
<dbReference type="PROSITE" id="PS50111">
    <property type="entry name" value="CHEMOTAXIS_TRANSDUC_2"/>
    <property type="match status" value="1"/>
</dbReference>
<dbReference type="Gene3D" id="6.10.340.10">
    <property type="match status" value="1"/>
</dbReference>
<evidence type="ECO:0000256" key="2">
    <source>
        <dbReference type="ARBA" id="ARBA00029447"/>
    </source>
</evidence>
<keyword evidence="1 3" id="KW-0807">Transducer</keyword>
<reference evidence="9" key="1">
    <citation type="submission" date="2015-07" db="EMBL/GenBank/DDBJ databases">
        <authorList>
            <person name="Rodrigo-Torres Lidia"/>
            <person name="Arahal R.David."/>
        </authorList>
    </citation>
    <scope>NUCLEOTIDE SEQUENCE [LARGE SCALE GENOMIC DNA]</scope>
    <source>
        <strain evidence="9">CECT 4801</strain>
    </source>
</reference>
<keyword evidence="5" id="KW-1133">Transmembrane helix</keyword>
<evidence type="ECO:0000256" key="3">
    <source>
        <dbReference type="PROSITE-ProRule" id="PRU00284"/>
    </source>
</evidence>
<feature type="domain" description="HAMP" evidence="7">
    <location>
        <begin position="374"/>
        <end position="427"/>
    </location>
</feature>
<dbReference type="PROSITE" id="PS50885">
    <property type="entry name" value="HAMP"/>
    <property type="match status" value="1"/>
</dbReference>
<evidence type="ECO:0000313" key="9">
    <source>
        <dbReference type="Proteomes" id="UP000048926"/>
    </source>
</evidence>
<evidence type="ECO:0000313" key="8">
    <source>
        <dbReference type="EMBL" id="CTQ42650.1"/>
    </source>
</evidence>
<dbReference type="Pfam" id="PF00672">
    <property type="entry name" value="HAMP"/>
    <property type="match status" value="1"/>
</dbReference>
<protein>
    <submittedName>
        <fullName evidence="8">Methyl-accepting chemotaxis protein 4</fullName>
    </submittedName>
</protein>